<evidence type="ECO:0000313" key="1">
    <source>
        <dbReference type="EMBL" id="GKV32180.1"/>
    </source>
</evidence>
<protein>
    <submittedName>
        <fullName evidence="1">Uncharacterized protein</fullName>
    </submittedName>
</protein>
<keyword evidence="2" id="KW-1185">Reference proteome</keyword>
<dbReference type="AlphaFoldDB" id="A0AAV5L4X6"/>
<reference evidence="1 2" key="1">
    <citation type="journal article" date="2021" name="Commun. Biol.">
        <title>The genome of Shorea leprosula (Dipterocarpaceae) highlights the ecological relevance of drought in aseasonal tropical rainforests.</title>
        <authorList>
            <person name="Ng K.K.S."/>
            <person name="Kobayashi M.J."/>
            <person name="Fawcett J.A."/>
            <person name="Hatakeyama M."/>
            <person name="Paape T."/>
            <person name="Ng C.H."/>
            <person name="Ang C.C."/>
            <person name="Tnah L.H."/>
            <person name="Lee C.T."/>
            <person name="Nishiyama T."/>
            <person name="Sese J."/>
            <person name="O'Brien M.J."/>
            <person name="Copetti D."/>
            <person name="Mohd Noor M.I."/>
            <person name="Ong R.C."/>
            <person name="Putra M."/>
            <person name="Sireger I.Z."/>
            <person name="Indrioko S."/>
            <person name="Kosugi Y."/>
            <person name="Izuno A."/>
            <person name="Isagi Y."/>
            <person name="Lee S.L."/>
            <person name="Shimizu K.K."/>
        </authorList>
    </citation>
    <scope>NUCLEOTIDE SEQUENCE [LARGE SCALE GENOMIC DNA]</scope>
    <source>
        <strain evidence="1">214</strain>
    </source>
</reference>
<proteinExistence type="predicted"/>
<name>A0AAV5L4X6_9ROSI</name>
<sequence>MLSPWDWETGSVRLGVGEREAAAMSKQIELRSLALPRLNVRRTGEDDERNHYGSGHVAIYYLECLVLKRLKGALMYGIASMMSGISSFPVVLVHEGKVLAGIGGARYRGFTIHLRATTNPSAASLILLDCLVRFYDKPNKTESGGSVGQEERIALTNQS</sequence>
<evidence type="ECO:0000313" key="2">
    <source>
        <dbReference type="Proteomes" id="UP001054252"/>
    </source>
</evidence>
<organism evidence="1 2">
    <name type="scientific">Rubroshorea leprosula</name>
    <dbReference type="NCBI Taxonomy" id="152421"/>
    <lineage>
        <taxon>Eukaryota</taxon>
        <taxon>Viridiplantae</taxon>
        <taxon>Streptophyta</taxon>
        <taxon>Embryophyta</taxon>
        <taxon>Tracheophyta</taxon>
        <taxon>Spermatophyta</taxon>
        <taxon>Magnoliopsida</taxon>
        <taxon>eudicotyledons</taxon>
        <taxon>Gunneridae</taxon>
        <taxon>Pentapetalae</taxon>
        <taxon>rosids</taxon>
        <taxon>malvids</taxon>
        <taxon>Malvales</taxon>
        <taxon>Dipterocarpaceae</taxon>
        <taxon>Rubroshorea</taxon>
    </lineage>
</organism>
<dbReference type="Proteomes" id="UP001054252">
    <property type="component" value="Unassembled WGS sequence"/>
</dbReference>
<accession>A0AAV5L4X6</accession>
<comment type="caution">
    <text evidence="1">The sequence shown here is derived from an EMBL/GenBank/DDBJ whole genome shotgun (WGS) entry which is preliminary data.</text>
</comment>
<dbReference type="EMBL" id="BPVZ01000094">
    <property type="protein sequence ID" value="GKV32180.1"/>
    <property type="molecule type" value="Genomic_DNA"/>
</dbReference>
<gene>
    <name evidence="1" type="ORF">SLEP1_g40802</name>
</gene>